<keyword evidence="3" id="KW-1185">Reference proteome</keyword>
<accession>A0A9Q1IB75</accession>
<protein>
    <submittedName>
        <fullName evidence="2">Uncharacterized protein</fullName>
    </submittedName>
</protein>
<proteinExistence type="predicted"/>
<evidence type="ECO:0000313" key="3">
    <source>
        <dbReference type="Proteomes" id="UP001152622"/>
    </source>
</evidence>
<evidence type="ECO:0000313" key="2">
    <source>
        <dbReference type="EMBL" id="KAJ8333239.1"/>
    </source>
</evidence>
<dbReference type="EMBL" id="JAINUF010000024">
    <property type="protein sequence ID" value="KAJ8333239.1"/>
    <property type="molecule type" value="Genomic_DNA"/>
</dbReference>
<dbReference type="AlphaFoldDB" id="A0A9Q1IB75"/>
<sequence length="100" mass="10909">MLLFTRPANHSSARTIGGSGGSREDMRSTLVEFQGAKRPMLLFTRPANHSSARTIGQHHPGQLITDWWECVPGGSREDMRSTLEVGGVSGDRPVSGVEQY</sequence>
<gene>
    <name evidence="2" type="ORF">SKAU_G00421350</name>
</gene>
<feature type="region of interest" description="Disordered" evidence="1">
    <location>
        <begin position="1"/>
        <end position="26"/>
    </location>
</feature>
<dbReference type="Proteomes" id="UP001152622">
    <property type="component" value="Chromosome 24"/>
</dbReference>
<comment type="caution">
    <text evidence="2">The sequence shown here is derived from an EMBL/GenBank/DDBJ whole genome shotgun (WGS) entry which is preliminary data.</text>
</comment>
<organism evidence="2 3">
    <name type="scientific">Synaphobranchus kaupii</name>
    <name type="common">Kaup's arrowtooth eel</name>
    <dbReference type="NCBI Taxonomy" id="118154"/>
    <lineage>
        <taxon>Eukaryota</taxon>
        <taxon>Metazoa</taxon>
        <taxon>Chordata</taxon>
        <taxon>Craniata</taxon>
        <taxon>Vertebrata</taxon>
        <taxon>Euteleostomi</taxon>
        <taxon>Actinopterygii</taxon>
        <taxon>Neopterygii</taxon>
        <taxon>Teleostei</taxon>
        <taxon>Anguilliformes</taxon>
        <taxon>Synaphobranchidae</taxon>
        <taxon>Synaphobranchus</taxon>
    </lineage>
</organism>
<name>A0A9Q1IB75_SYNKA</name>
<reference evidence="2" key="1">
    <citation type="journal article" date="2023" name="Science">
        <title>Genome structures resolve the early diversification of teleost fishes.</title>
        <authorList>
            <person name="Parey E."/>
            <person name="Louis A."/>
            <person name="Montfort J."/>
            <person name="Bouchez O."/>
            <person name="Roques C."/>
            <person name="Iampietro C."/>
            <person name="Lluch J."/>
            <person name="Castinel A."/>
            <person name="Donnadieu C."/>
            <person name="Desvignes T."/>
            <person name="Floi Bucao C."/>
            <person name="Jouanno E."/>
            <person name="Wen M."/>
            <person name="Mejri S."/>
            <person name="Dirks R."/>
            <person name="Jansen H."/>
            <person name="Henkel C."/>
            <person name="Chen W.J."/>
            <person name="Zahm M."/>
            <person name="Cabau C."/>
            <person name="Klopp C."/>
            <person name="Thompson A.W."/>
            <person name="Robinson-Rechavi M."/>
            <person name="Braasch I."/>
            <person name="Lecointre G."/>
            <person name="Bobe J."/>
            <person name="Postlethwait J.H."/>
            <person name="Berthelot C."/>
            <person name="Roest Crollius H."/>
            <person name="Guiguen Y."/>
        </authorList>
    </citation>
    <scope>NUCLEOTIDE SEQUENCE</scope>
    <source>
        <strain evidence="2">WJC10195</strain>
    </source>
</reference>
<evidence type="ECO:0000256" key="1">
    <source>
        <dbReference type="SAM" id="MobiDB-lite"/>
    </source>
</evidence>